<keyword evidence="3" id="KW-1185">Reference proteome</keyword>
<sequence>MDKTITLGVTDLSFHRVTASLLMHIFNEMGFEVTRVYSPHQDNFKKLQNAEVDLLTSAWLPSSHGMYKQDVEHVISLTELGQHYAPYALWGGPDYVPIEAVSQVSDLLKSEVISTMQPTIQGINAGAGISRFSIRMMQEYGLTEAGYRFLTGTEEACFSAFEQAVNNKQWVIVPLWKPQFLHYRHHIRELVEPKGLLGGVDKAVLLLRDDKKHLFTQVLLDTLNGVHFSNAIIGALDHQVCRENKPVDEVTKHWLSQHKAIYQPTVS</sequence>
<dbReference type="RefSeq" id="WP_248940402.1">
    <property type="nucleotide sequence ID" value="NZ_JAKIKS010000040.1"/>
</dbReference>
<feature type="domain" description="ABC-type glycine betaine transport system substrate-binding" evidence="1">
    <location>
        <begin position="3"/>
        <end position="257"/>
    </location>
</feature>
<dbReference type="Proteomes" id="UP001203423">
    <property type="component" value="Unassembled WGS sequence"/>
</dbReference>
<protein>
    <submittedName>
        <fullName evidence="2">Glycine betaine ABC transporter substrate-binding protein</fullName>
    </submittedName>
</protein>
<gene>
    <name evidence="2" type="ORF">L2764_11680</name>
</gene>
<evidence type="ECO:0000313" key="2">
    <source>
        <dbReference type="EMBL" id="MCL1125117.1"/>
    </source>
</evidence>
<dbReference type="Pfam" id="PF04069">
    <property type="entry name" value="OpuAC"/>
    <property type="match status" value="1"/>
</dbReference>
<proteinExistence type="predicted"/>
<reference evidence="2 3" key="1">
    <citation type="submission" date="2022-01" db="EMBL/GenBank/DDBJ databases">
        <title>Whole genome-based taxonomy of the Shewanellaceae.</title>
        <authorList>
            <person name="Martin-Rodriguez A.J."/>
        </authorList>
    </citation>
    <scope>NUCLEOTIDE SEQUENCE [LARGE SCALE GENOMIC DNA]</scope>
    <source>
        <strain evidence="2 3">DSM 17177</strain>
    </source>
</reference>
<dbReference type="Gene3D" id="3.40.190.100">
    <property type="entry name" value="Glycine betaine-binding periplasmic protein, domain 2"/>
    <property type="match status" value="1"/>
</dbReference>
<comment type="caution">
    <text evidence="2">The sequence shown here is derived from an EMBL/GenBank/DDBJ whole genome shotgun (WGS) entry which is preliminary data.</text>
</comment>
<accession>A0ABT0LBN0</accession>
<dbReference type="InterPro" id="IPR007210">
    <property type="entry name" value="ABC_Gly_betaine_transp_sub-bd"/>
</dbReference>
<dbReference type="Gene3D" id="3.10.105.10">
    <property type="entry name" value="Dipeptide-binding Protein, Domain 3"/>
    <property type="match status" value="1"/>
</dbReference>
<evidence type="ECO:0000259" key="1">
    <source>
        <dbReference type="Pfam" id="PF04069"/>
    </source>
</evidence>
<dbReference type="EMBL" id="JAKIKS010000040">
    <property type="protein sequence ID" value="MCL1125117.1"/>
    <property type="molecule type" value="Genomic_DNA"/>
</dbReference>
<organism evidence="2 3">
    <name type="scientific">Shewanella surugensis</name>
    <dbReference type="NCBI Taxonomy" id="212020"/>
    <lineage>
        <taxon>Bacteria</taxon>
        <taxon>Pseudomonadati</taxon>
        <taxon>Pseudomonadota</taxon>
        <taxon>Gammaproteobacteria</taxon>
        <taxon>Alteromonadales</taxon>
        <taxon>Shewanellaceae</taxon>
        <taxon>Shewanella</taxon>
    </lineage>
</organism>
<name>A0ABT0LBN0_9GAMM</name>
<dbReference type="SUPFAM" id="SSF53850">
    <property type="entry name" value="Periplasmic binding protein-like II"/>
    <property type="match status" value="1"/>
</dbReference>
<evidence type="ECO:0000313" key="3">
    <source>
        <dbReference type="Proteomes" id="UP001203423"/>
    </source>
</evidence>